<dbReference type="Pfam" id="PF14559">
    <property type="entry name" value="TPR_19"/>
    <property type="match status" value="1"/>
</dbReference>
<name>A0A8E0RZ23_9TREM</name>
<evidence type="ECO:0000256" key="1">
    <source>
        <dbReference type="ARBA" id="ARBA00002550"/>
    </source>
</evidence>
<proteinExistence type="inferred from homology"/>
<evidence type="ECO:0000313" key="6">
    <source>
        <dbReference type="Proteomes" id="UP000728185"/>
    </source>
</evidence>
<keyword evidence="3" id="KW-0802">TPR repeat</keyword>
<dbReference type="InterPro" id="IPR051722">
    <property type="entry name" value="Endocytosis_PI4K-reg_protein"/>
</dbReference>
<protein>
    <submittedName>
        <fullName evidence="5">Tetratricopeptide repeat protein 7B</fullName>
    </submittedName>
</protein>
<evidence type="ECO:0000259" key="4">
    <source>
        <dbReference type="Pfam" id="PF19440"/>
    </source>
</evidence>
<evidence type="ECO:0000256" key="3">
    <source>
        <dbReference type="PROSITE-ProRule" id="PRU00339"/>
    </source>
</evidence>
<dbReference type="Pfam" id="PF19440">
    <property type="entry name" value="TTC7_N"/>
    <property type="match status" value="1"/>
</dbReference>
<reference evidence="5" key="1">
    <citation type="submission" date="2019-05" db="EMBL/GenBank/DDBJ databases">
        <title>Annotation for the trematode Fasciolopsis buski.</title>
        <authorList>
            <person name="Choi Y.-J."/>
        </authorList>
    </citation>
    <scope>NUCLEOTIDE SEQUENCE</scope>
    <source>
        <strain evidence="5">HT</strain>
        <tissue evidence="5">Whole worm</tissue>
    </source>
</reference>
<evidence type="ECO:0000256" key="2">
    <source>
        <dbReference type="ARBA" id="ARBA00038251"/>
    </source>
</evidence>
<dbReference type="GO" id="GO:0072659">
    <property type="term" value="P:protein localization to plasma membrane"/>
    <property type="evidence" value="ECO:0007669"/>
    <property type="project" value="TreeGrafter"/>
</dbReference>
<comment type="function">
    <text evidence="1">Involved in endocytosis.</text>
</comment>
<dbReference type="PROSITE" id="PS50005">
    <property type="entry name" value="TPR"/>
    <property type="match status" value="1"/>
</dbReference>
<dbReference type="SMART" id="SM00028">
    <property type="entry name" value="TPR"/>
    <property type="match status" value="5"/>
</dbReference>
<feature type="repeat" description="TPR" evidence="3">
    <location>
        <begin position="430"/>
        <end position="463"/>
    </location>
</feature>
<sequence length="551" mass="61198">MQEAVLMLLISEHIASQEVILNRPSEVSDARFMHSFNNTSAVYDLLAIALARTGNFLFLSRTLEKSLKFSYRESHVWYQFALSLISARKYYRAYLVLRECLRLDSEKLSFYFLASSLCLGHLGFIEDGFELATQAVEVASALNDPVMSARAHLILGWCFSLLARECLVVDKKRELQSQAVNKYKLATQLDAEDYLAWYHLAVELATQRQIDDALVACQKSLQLMPSHSNTLCLFVLLHTAGGKHMEQASKILRIGLADRPNDINLLLLLAKVETVRQNAKVGLFVYRRLLEVWRDTFAPESDSSFLSRMTGVADAYVVNGVSEDFSLPTATSVPSAFDMEEEATIPAMLSEANYLSVALNDIAQGLVGRIGSAIPPVMRSNRSTVHSLSPSIRLQAKIYQGLAELYMDNGQLSEAKDALDEAARITNLDVETLFLRGCLTEKQGSLAKARSIYESVISIEPTHLQALLCLANLLRQTDQATLAERVIRDAIAVDQTSCRVWHLLAEILKAPSASEPASDVAVTRALLNAVELEQTEPLQPFYEMPIGVLCS</sequence>
<dbReference type="GO" id="GO:0005886">
    <property type="term" value="C:plasma membrane"/>
    <property type="evidence" value="ECO:0007669"/>
    <property type="project" value="TreeGrafter"/>
</dbReference>
<dbReference type="SUPFAM" id="SSF48452">
    <property type="entry name" value="TPR-like"/>
    <property type="match status" value="2"/>
</dbReference>
<comment type="caution">
    <text evidence="5">The sequence shown here is derived from an EMBL/GenBank/DDBJ whole genome shotgun (WGS) entry which is preliminary data.</text>
</comment>
<organism evidence="5 6">
    <name type="scientific">Fasciolopsis buskii</name>
    <dbReference type="NCBI Taxonomy" id="27845"/>
    <lineage>
        <taxon>Eukaryota</taxon>
        <taxon>Metazoa</taxon>
        <taxon>Spiralia</taxon>
        <taxon>Lophotrochozoa</taxon>
        <taxon>Platyhelminthes</taxon>
        <taxon>Trematoda</taxon>
        <taxon>Digenea</taxon>
        <taxon>Plagiorchiida</taxon>
        <taxon>Echinostomata</taxon>
        <taxon>Echinostomatoidea</taxon>
        <taxon>Fasciolidae</taxon>
        <taxon>Fasciolopsis</taxon>
    </lineage>
</organism>
<keyword evidence="6" id="KW-1185">Reference proteome</keyword>
<dbReference type="PANTHER" id="PTHR23083">
    <property type="entry name" value="TETRATRICOPEPTIDE REPEAT PROTEIN, TPR"/>
    <property type="match status" value="1"/>
</dbReference>
<dbReference type="InterPro" id="IPR045819">
    <property type="entry name" value="TTC7_N"/>
</dbReference>
<dbReference type="Gene3D" id="1.25.40.10">
    <property type="entry name" value="Tetratricopeptide repeat domain"/>
    <property type="match status" value="2"/>
</dbReference>
<dbReference type="AlphaFoldDB" id="A0A8E0RZ23"/>
<dbReference type="Pfam" id="PF13181">
    <property type="entry name" value="TPR_8"/>
    <property type="match status" value="1"/>
</dbReference>
<dbReference type="OrthoDB" id="29013at2759"/>
<dbReference type="PANTHER" id="PTHR23083:SF464">
    <property type="entry name" value="TETRATRICOPEPTIDE REPEAT DOMAIN 7, ISOFORM A"/>
    <property type="match status" value="1"/>
</dbReference>
<dbReference type="Proteomes" id="UP000728185">
    <property type="component" value="Unassembled WGS sequence"/>
</dbReference>
<feature type="domain" description="Tetratricopeptide repeat protein 7 N-terminal" evidence="4">
    <location>
        <begin position="2"/>
        <end position="63"/>
    </location>
</feature>
<accession>A0A8E0RZ23</accession>
<dbReference type="GO" id="GO:0046854">
    <property type="term" value="P:phosphatidylinositol phosphate biosynthetic process"/>
    <property type="evidence" value="ECO:0007669"/>
    <property type="project" value="TreeGrafter"/>
</dbReference>
<dbReference type="EMBL" id="LUCM01006074">
    <property type="protein sequence ID" value="KAA0191857.1"/>
    <property type="molecule type" value="Genomic_DNA"/>
</dbReference>
<gene>
    <name evidence="5" type="ORF">FBUS_08803</name>
</gene>
<dbReference type="InterPro" id="IPR011990">
    <property type="entry name" value="TPR-like_helical_dom_sf"/>
</dbReference>
<evidence type="ECO:0000313" key="5">
    <source>
        <dbReference type="EMBL" id="KAA0191857.1"/>
    </source>
</evidence>
<dbReference type="InterPro" id="IPR019734">
    <property type="entry name" value="TPR_rpt"/>
</dbReference>
<comment type="similarity">
    <text evidence="2">Belongs to the YPP1 family.</text>
</comment>